<name>F2LS28_BURGS</name>
<protein>
    <submittedName>
        <fullName evidence="1">Uncharacterized protein</fullName>
    </submittedName>
</protein>
<accession>F2LS28</accession>
<keyword evidence="2" id="KW-1185">Reference proteome</keyword>
<dbReference type="KEGG" id="bgd:bgla_2p0940"/>
<reference evidence="1 2" key="1">
    <citation type="journal article" date="2011" name="J. Bacteriol.">
        <title>Complete genome sequence of Burkholderia gladioli BSR3.</title>
        <authorList>
            <person name="Seo Y.S."/>
            <person name="Lim J."/>
            <person name="Choi B.S."/>
            <person name="Kim H."/>
            <person name="Goo E."/>
            <person name="Lee B."/>
            <person name="Lim J.S."/>
            <person name="Choi I.Y."/>
            <person name="Moon J.S."/>
            <person name="Kim J."/>
            <person name="Hwang I."/>
        </authorList>
    </citation>
    <scope>NUCLEOTIDE SEQUENCE [LARGE SCALE GENOMIC DNA]</scope>
    <source>
        <strain evidence="1 2">BSR3</strain>
        <plasmid evidence="1">bgla_2p</plasmid>
    </source>
</reference>
<organism evidence="1 2">
    <name type="scientific">Burkholderia gladioli (strain BSR3)</name>
    <dbReference type="NCBI Taxonomy" id="999541"/>
    <lineage>
        <taxon>Bacteria</taxon>
        <taxon>Pseudomonadati</taxon>
        <taxon>Pseudomonadota</taxon>
        <taxon>Betaproteobacteria</taxon>
        <taxon>Burkholderiales</taxon>
        <taxon>Burkholderiaceae</taxon>
        <taxon>Burkholderia</taxon>
    </lineage>
</organism>
<dbReference type="HOGENOM" id="CLU_170899_0_0_4"/>
<proteinExistence type="predicted"/>
<keyword evidence="1" id="KW-0614">Plasmid</keyword>
<geneLocation type="plasmid" evidence="1 2">
    <name>bgla_2p</name>
</geneLocation>
<evidence type="ECO:0000313" key="2">
    <source>
        <dbReference type="Proteomes" id="UP000008316"/>
    </source>
</evidence>
<sequence length="111" mass="11916">MSLIADTEPSGYAPRLAAGIVFYARMLGGLRVEHIGIPFEHRGRTFAIHRSAIQGPLDASRYEVSDVESGFSLEGISGPTIEAAHAAALDAFARMTNAQWKRAFSRAAGAR</sequence>
<evidence type="ECO:0000313" key="1">
    <source>
        <dbReference type="EMBL" id="AEA65687.1"/>
    </source>
</evidence>
<dbReference type="EMBL" id="CP002602">
    <property type="protein sequence ID" value="AEA65687.1"/>
    <property type="molecule type" value="Genomic_DNA"/>
</dbReference>
<dbReference type="Proteomes" id="UP000008316">
    <property type="component" value="Plasmid bgla_2p"/>
</dbReference>
<dbReference type="AlphaFoldDB" id="F2LS28"/>
<dbReference type="RefSeq" id="WP_013691822.1">
    <property type="nucleotide sequence ID" value="NC_015377.1"/>
</dbReference>
<gene>
    <name evidence="1" type="ordered locus">bgla_2p0940</name>
</gene>